<keyword evidence="2" id="KW-0472">Membrane</keyword>
<accession>A0ABT7HJ24</accession>
<keyword evidence="4" id="KW-1185">Reference proteome</keyword>
<sequence>MNKQLENYIGLIFFSFSVLISIYLMNTAYNKYKIKGYEKLDIINKLKINEDEIKDLKSTKKELEDKIVNYQDSLNNKKDMLATYELSDNDFKKIMYKLAQTSGLRLIDMTKKQKISNFFDYKLYYSNIKLKGDLISLGKFLYYINKIPYHIDTEKFTLNISGDVQILNLGYLQKGDENG</sequence>
<evidence type="ECO:0000313" key="3">
    <source>
        <dbReference type="EMBL" id="MDK9580523.1"/>
    </source>
</evidence>
<dbReference type="EMBL" id="JASSPP010000004">
    <property type="protein sequence ID" value="MDK9580523.1"/>
    <property type="molecule type" value="Genomic_DNA"/>
</dbReference>
<evidence type="ECO:0000313" key="4">
    <source>
        <dbReference type="Proteomes" id="UP001225134"/>
    </source>
</evidence>
<evidence type="ECO:0000256" key="2">
    <source>
        <dbReference type="SAM" id="Phobius"/>
    </source>
</evidence>
<dbReference type="Proteomes" id="UP001225134">
    <property type="component" value="Unassembled WGS sequence"/>
</dbReference>
<reference evidence="3 4" key="1">
    <citation type="submission" date="2023-06" db="EMBL/GenBank/DDBJ databases">
        <title>Antibody response to the Sneathia vaginalis cytopathogenic toxin A during pregnancy.</title>
        <authorList>
            <person name="Mccoy Z.T."/>
            <person name="Serrano M.G."/>
            <person name="Spaine K."/>
            <person name="Edwards D.J."/>
            <person name="Buck G.A."/>
            <person name="Jefferson K."/>
        </authorList>
    </citation>
    <scope>NUCLEOTIDE SEQUENCE [LARGE SCALE GENOMIC DNA]</scope>
    <source>
        <strain evidence="3 4">CCUG 42621</strain>
    </source>
</reference>
<feature type="coiled-coil region" evidence="1">
    <location>
        <begin position="46"/>
        <end position="80"/>
    </location>
</feature>
<keyword evidence="1" id="KW-0175">Coiled coil</keyword>
<gene>
    <name evidence="3" type="ORF">QQA45_03205</name>
</gene>
<keyword evidence="2" id="KW-0812">Transmembrane</keyword>
<evidence type="ECO:0008006" key="5">
    <source>
        <dbReference type="Google" id="ProtNLM"/>
    </source>
</evidence>
<keyword evidence="2" id="KW-1133">Transmembrane helix</keyword>
<name>A0ABT7HJ24_9FUSO</name>
<comment type="caution">
    <text evidence="3">The sequence shown here is derived from an EMBL/GenBank/DDBJ whole genome shotgun (WGS) entry which is preliminary data.</text>
</comment>
<feature type="transmembrane region" description="Helical" evidence="2">
    <location>
        <begin position="6"/>
        <end position="25"/>
    </location>
</feature>
<dbReference type="RefSeq" id="WP_285152838.1">
    <property type="nucleotide sequence ID" value="NZ_CAUPPJ010000011.1"/>
</dbReference>
<proteinExistence type="predicted"/>
<protein>
    <recommendedName>
        <fullName evidence="5">Pilus assembly protein PilO</fullName>
    </recommendedName>
</protein>
<evidence type="ECO:0000256" key="1">
    <source>
        <dbReference type="SAM" id="Coils"/>
    </source>
</evidence>
<organism evidence="3 4">
    <name type="scientific">Sneathia sanguinegens</name>
    <dbReference type="NCBI Taxonomy" id="40543"/>
    <lineage>
        <taxon>Bacteria</taxon>
        <taxon>Fusobacteriati</taxon>
        <taxon>Fusobacteriota</taxon>
        <taxon>Fusobacteriia</taxon>
        <taxon>Fusobacteriales</taxon>
        <taxon>Leptotrichiaceae</taxon>
        <taxon>Sneathia</taxon>
    </lineage>
</organism>